<protein>
    <submittedName>
        <fullName evidence="4">UBC-like protein</fullName>
    </submittedName>
</protein>
<feature type="compositionally biased region" description="Low complexity" evidence="2">
    <location>
        <begin position="228"/>
        <end position="244"/>
    </location>
</feature>
<dbReference type="AlphaFoldDB" id="A0A8E2F467"/>
<evidence type="ECO:0000256" key="1">
    <source>
        <dbReference type="ARBA" id="ARBA00022786"/>
    </source>
</evidence>
<feature type="region of interest" description="Disordered" evidence="2">
    <location>
        <begin position="202"/>
        <end position="265"/>
    </location>
</feature>
<dbReference type="PROSITE" id="PS50127">
    <property type="entry name" value="UBC_2"/>
    <property type="match status" value="1"/>
</dbReference>
<dbReference type="Pfam" id="PF00179">
    <property type="entry name" value="UQ_con"/>
    <property type="match status" value="1"/>
</dbReference>
<dbReference type="Gene3D" id="3.10.110.10">
    <property type="entry name" value="Ubiquitin Conjugating Enzyme"/>
    <property type="match status" value="1"/>
</dbReference>
<evidence type="ECO:0000313" key="5">
    <source>
        <dbReference type="Proteomes" id="UP000250140"/>
    </source>
</evidence>
<dbReference type="InterPro" id="IPR050113">
    <property type="entry name" value="Ub_conjugating_enzyme"/>
</dbReference>
<keyword evidence="1" id="KW-0833">Ubl conjugation pathway</keyword>
<dbReference type="Proteomes" id="UP000250140">
    <property type="component" value="Unassembled WGS sequence"/>
</dbReference>
<proteinExistence type="predicted"/>
<organism evidence="4 5">
    <name type="scientific">Glonium stellatum</name>
    <dbReference type="NCBI Taxonomy" id="574774"/>
    <lineage>
        <taxon>Eukaryota</taxon>
        <taxon>Fungi</taxon>
        <taxon>Dikarya</taxon>
        <taxon>Ascomycota</taxon>
        <taxon>Pezizomycotina</taxon>
        <taxon>Dothideomycetes</taxon>
        <taxon>Pleosporomycetidae</taxon>
        <taxon>Gloniales</taxon>
        <taxon>Gloniaceae</taxon>
        <taxon>Glonium</taxon>
    </lineage>
</organism>
<feature type="compositionally biased region" description="Polar residues" evidence="2">
    <location>
        <begin position="253"/>
        <end position="264"/>
    </location>
</feature>
<accession>A0A8E2F467</accession>
<evidence type="ECO:0000313" key="4">
    <source>
        <dbReference type="EMBL" id="OCL10005.1"/>
    </source>
</evidence>
<dbReference type="EMBL" id="KV749321">
    <property type="protein sequence ID" value="OCL10005.1"/>
    <property type="molecule type" value="Genomic_DNA"/>
</dbReference>
<dbReference type="CDD" id="cd23799">
    <property type="entry name" value="UBCc_UBE2J"/>
    <property type="match status" value="1"/>
</dbReference>
<evidence type="ECO:0000256" key="2">
    <source>
        <dbReference type="SAM" id="MobiDB-lite"/>
    </source>
</evidence>
<dbReference type="SMART" id="SM00212">
    <property type="entry name" value="UBCc"/>
    <property type="match status" value="1"/>
</dbReference>
<dbReference type="InterPro" id="IPR000608">
    <property type="entry name" value="UBC"/>
</dbReference>
<sequence length="290" mass="31800">MSTRGQFNTKNPTIKRILKEASELASNASPDYHAEPLEDNLFEWHFTLRGPPAPSPYATGIYHGRIILPPTYPLRPPSFRFLTPSGRFEVNREICLSISGHHEETWQPAWGIRTAMVAIRSFMDTDAKGQVGGIECNDVARKRMAGESAGFKCPSCGKTNAEIIREREEAARSMQADGEKIKEEVVPEELRLAYREDLDKGAAENGEAAKPEVKGKEKIEGVTSVPTPSARVAQSAAQPSSSTTAPPPTRTVQLPQQPATQSAEGSPAWIDRAIYGILAALVFMVLRKVF</sequence>
<dbReference type="FunFam" id="3.10.110.10:FF:000093">
    <property type="entry name" value="Ubiquitin conjugating enzyme (UbcF), putative"/>
    <property type="match status" value="1"/>
</dbReference>
<evidence type="ECO:0000259" key="3">
    <source>
        <dbReference type="PROSITE" id="PS50127"/>
    </source>
</evidence>
<name>A0A8E2F467_9PEZI</name>
<gene>
    <name evidence="4" type="ORF">AOQ84DRAFT_290136</name>
</gene>
<feature type="domain" description="UBC core" evidence="3">
    <location>
        <begin position="12"/>
        <end position="162"/>
    </location>
</feature>
<dbReference type="InterPro" id="IPR016135">
    <property type="entry name" value="UBQ-conjugating_enzyme/RWD"/>
</dbReference>
<dbReference type="OrthoDB" id="1158011at2759"/>
<reference evidence="4 5" key="1">
    <citation type="journal article" date="2016" name="Nat. Commun.">
        <title>Ectomycorrhizal ecology is imprinted in the genome of the dominant symbiotic fungus Cenococcum geophilum.</title>
        <authorList>
            <consortium name="DOE Joint Genome Institute"/>
            <person name="Peter M."/>
            <person name="Kohler A."/>
            <person name="Ohm R.A."/>
            <person name="Kuo A."/>
            <person name="Krutzmann J."/>
            <person name="Morin E."/>
            <person name="Arend M."/>
            <person name="Barry K.W."/>
            <person name="Binder M."/>
            <person name="Choi C."/>
            <person name="Clum A."/>
            <person name="Copeland A."/>
            <person name="Grisel N."/>
            <person name="Haridas S."/>
            <person name="Kipfer T."/>
            <person name="LaButti K."/>
            <person name="Lindquist E."/>
            <person name="Lipzen A."/>
            <person name="Maire R."/>
            <person name="Meier B."/>
            <person name="Mihaltcheva S."/>
            <person name="Molinier V."/>
            <person name="Murat C."/>
            <person name="Poggeler S."/>
            <person name="Quandt C.A."/>
            <person name="Sperisen C."/>
            <person name="Tritt A."/>
            <person name="Tisserant E."/>
            <person name="Crous P.W."/>
            <person name="Henrissat B."/>
            <person name="Nehls U."/>
            <person name="Egli S."/>
            <person name="Spatafora J.W."/>
            <person name="Grigoriev I.V."/>
            <person name="Martin F.M."/>
        </authorList>
    </citation>
    <scope>NUCLEOTIDE SEQUENCE [LARGE SCALE GENOMIC DNA]</scope>
    <source>
        <strain evidence="4 5">CBS 207.34</strain>
    </source>
</reference>
<keyword evidence="5" id="KW-1185">Reference proteome</keyword>
<feature type="compositionally biased region" description="Basic and acidic residues" evidence="2">
    <location>
        <begin position="202"/>
        <end position="220"/>
    </location>
</feature>
<dbReference type="PANTHER" id="PTHR24067">
    <property type="entry name" value="UBIQUITIN-CONJUGATING ENZYME E2"/>
    <property type="match status" value="1"/>
</dbReference>
<dbReference type="SUPFAM" id="SSF54495">
    <property type="entry name" value="UBC-like"/>
    <property type="match status" value="1"/>
</dbReference>